<evidence type="ECO:0000313" key="1">
    <source>
        <dbReference type="EMBL" id="RHZ89270.1"/>
    </source>
</evidence>
<gene>
    <name evidence="1" type="ORF">Glove_16g112</name>
</gene>
<proteinExistence type="predicted"/>
<evidence type="ECO:0000313" key="2">
    <source>
        <dbReference type="Proteomes" id="UP000266861"/>
    </source>
</evidence>
<sequence length="147" mass="16861">MTRTKLPTWDVCKTLGIFLAQGYSNNLEIGQMIYIGPGLYFYSPFTVPSLIIPTSDTELEHTPRLIRTFLCLRFNVIEKIKRFKEFERRGYLRVMKPMTKYATGLTPERPRVVTFAQFLPKISKAITIKGERGRGRGRGKGRGRGSI</sequence>
<name>A0A397JXV3_9GLOM</name>
<comment type="caution">
    <text evidence="1">The sequence shown here is derived from an EMBL/GenBank/DDBJ whole genome shotgun (WGS) entry which is preliminary data.</text>
</comment>
<organism evidence="1 2">
    <name type="scientific">Diversispora epigaea</name>
    <dbReference type="NCBI Taxonomy" id="1348612"/>
    <lineage>
        <taxon>Eukaryota</taxon>
        <taxon>Fungi</taxon>
        <taxon>Fungi incertae sedis</taxon>
        <taxon>Mucoromycota</taxon>
        <taxon>Glomeromycotina</taxon>
        <taxon>Glomeromycetes</taxon>
        <taxon>Diversisporales</taxon>
        <taxon>Diversisporaceae</taxon>
        <taxon>Diversispora</taxon>
    </lineage>
</organism>
<protein>
    <submittedName>
        <fullName evidence="1">Uncharacterized protein</fullName>
    </submittedName>
</protein>
<dbReference type="Proteomes" id="UP000266861">
    <property type="component" value="Unassembled WGS sequence"/>
</dbReference>
<accession>A0A397JXV3</accession>
<dbReference type="AlphaFoldDB" id="A0A397JXV3"/>
<reference evidence="1 2" key="1">
    <citation type="submission" date="2018-08" db="EMBL/GenBank/DDBJ databases">
        <title>Genome and evolution of the arbuscular mycorrhizal fungus Diversispora epigaea (formerly Glomus versiforme) and its bacterial endosymbionts.</title>
        <authorList>
            <person name="Sun X."/>
            <person name="Fei Z."/>
            <person name="Harrison M."/>
        </authorList>
    </citation>
    <scope>NUCLEOTIDE SEQUENCE [LARGE SCALE GENOMIC DNA]</scope>
    <source>
        <strain evidence="1 2">IT104</strain>
    </source>
</reference>
<dbReference type="EMBL" id="PQFF01000014">
    <property type="protein sequence ID" value="RHZ89270.1"/>
    <property type="molecule type" value="Genomic_DNA"/>
</dbReference>
<dbReference type="OrthoDB" id="2328542at2759"/>
<keyword evidence="2" id="KW-1185">Reference proteome</keyword>